<evidence type="ECO:0000313" key="11">
    <source>
        <dbReference type="Proteomes" id="UP000286997"/>
    </source>
</evidence>
<organism evidence="10 11">
    <name type="scientific">Methylobacterium oryzihabitans</name>
    <dbReference type="NCBI Taxonomy" id="2499852"/>
    <lineage>
        <taxon>Bacteria</taxon>
        <taxon>Pseudomonadati</taxon>
        <taxon>Pseudomonadota</taxon>
        <taxon>Alphaproteobacteria</taxon>
        <taxon>Hyphomicrobiales</taxon>
        <taxon>Methylobacteriaceae</taxon>
        <taxon>Methylobacterium</taxon>
    </lineage>
</organism>
<feature type="transmembrane region" description="Helical" evidence="8">
    <location>
        <begin position="232"/>
        <end position="249"/>
    </location>
</feature>
<dbReference type="OrthoDB" id="9781411at2"/>
<feature type="transmembrane region" description="Helical" evidence="8">
    <location>
        <begin position="116"/>
        <end position="136"/>
    </location>
</feature>
<evidence type="ECO:0000256" key="6">
    <source>
        <dbReference type="ARBA" id="ARBA00023136"/>
    </source>
</evidence>
<dbReference type="PROSITE" id="PS51201">
    <property type="entry name" value="RCK_N"/>
    <property type="match status" value="1"/>
</dbReference>
<dbReference type="InterPro" id="IPR006153">
    <property type="entry name" value="Cation/H_exchanger_TM"/>
</dbReference>
<evidence type="ECO:0000256" key="5">
    <source>
        <dbReference type="ARBA" id="ARBA00022989"/>
    </source>
</evidence>
<feature type="transmembrane region" description="Helical" evidence="8">
    <location>
        <begin position="88"/>
        <end position="110"/>
    </location>
</feature>
<feature type="transmembrane region" description="Helical" evidence="8">
    <location>
        <begin position="33"/>
        <end position="51"/>
    </location>
</feature>
<dbReference type="PANTHER" id="PTHR42751:SF1">
    <property type="entry name" value="CATION_PROTON ANTIPORTER YBAL-RELATED"/>
    <property type="match status" value="1"/>
</dbReference>
<dbReference type="InterPro" id="IPR038770">
    <property type="entry name" value="Na+/solute_symporter_sf"/>
</dbReference>
<dbReference type="Gene3D" id="3.40.50.720">
    <property type="entry name" value="NAD(P)-binding Rossmann-like Domain"/>
    <property type="match status" value="1"/>
</dbReference>
<protein>
    <submittedName>
        <fullName evidence="10">Kef family K(+) transporter</fullName>
    </submittedName>
</protein>
<feature type="region of interest" description="Disordered" evidence="7">
    <location>
        <begin position="578"/>
        <end position="609"/>
    </location>
</feature>
<accession>A0A437PD89</accession>
<dbReference type="GO" id="GO:1902600">
    <property type="term" value="P:proton transmembrane transport"/>
    <property type="evidence" value="ECO:0007669"/>
    <property type="project" value="InterPro"/>
</dbReference>
<feature type="transmembrane region" description="Helical" evidence="8">
    <location>
        <begin position="374"/>
        <end position="393"/>
    </location>
</feature>
<feature type="transmembrane region" description="Helical" evidence="8">
    <location>
        <begin position="57"/>
        <end position="76"/>
    </location>
</feature>
<dbReference type="InterPro" id="IPR003148">
    <property type="entry name" value="RCK_N"/>
</dbReference>
<evidence type="ECO:0000256" key="7">
    <source>
        <dbReference type="SAM" id="MobiDB-lite"/>
    </source>
</evidence>
<dbReference type="RefSeq" id="WP_127727929.1">
    <property type="nucleotide sequence ID" value="NZ_SACP01000004.1"/>
</dbReference>
<dbReference type="Pfam" id="PF00999">
    <property type="entry name" value="Na_H_Exchanger"/>
    <property type="match status" value="1"/>
</dbReference>
<dbReference type="AlphaFoldDB" id="A0A437PD89"/>
<sequence>MPHASELIAIIALGLVFAFIGGMLAQRLRLPPLVGYLVAGIAVGPYTPGFVGNGELASQLAEVGVILLMFGVGLHFSIGDLMAVRSIALPGAVVQIVVATLMGVGLSFAWGWGLGAGLVFGLALSVASTVVLLRALEERGLLDSDKGRIAVGWLIVEDLAMVLTLVLLPALAGPLGGESAGLAHAAGGGSLWLTLGLTVAKVAAFAALMLIGGRRVVPWLLDQAARTGSRELFTLAVLALALGIAYGSAELFGVSFALGAFFAGMVLAESDLSHQAAADSLPLQDAFAVLFFVSVGMLFDPGILVRAPLSVLAVLGVILVGKSIAAVAIVLAFRHPLGTALTIAASLAQIGEFSFILVGLGIGLKLLPEQGRDLILAGSLLSITLNPLFFAGVERLIGAMARRPSLAARFERRGAGAVPILAEGASRPRGHAVVVGYGRVGSSIGKALEAWDLPFVVVERDRRRVEELRAAGLTAVFGDAGAPGILDAAGIAAARLLVVASPDAHQARRLIAIAREANSGIDTVIRTHSDLERRHLEQDGVGLVLMAERELGFGMALYALRSLGLSEGEARLFIDTTRAESRTAPVEEAEPEQGAPELRPHREEVPSQT</sequence>
<name>A0A437PD89_9HYPH</name>
<feature type="transmembrane region" description="Helical" evidence="8">
    <location>
        <begin position="311"/>
        <end position="333"/>
    </location>
</feature>
<evidence type="ECO:0000256" key="4">
    <source>
        <dbReference type="ARBA" id="ARBA00022692"/>
    </source>
</evidence>
<evidence type="ECO:0000256" key="1">
    <source>
        <dbReference type="ARBA" id="ARBA00004141"/>
    </source>
</evidence>
<dbReference type="Pfam" id="PF02254">
    <property type="entry name" value="TrkA_N"/>
    <property type="match status" value="1"/>
</dbReference>
<comment type="subcellular location">
    <subcellularLocation>
        <location evidence="1">Membrane</location>
        <topology evidence="1">Multi-pass membrane protein</topology>
    </subcellularLocation>
</comment>
<dbReference type="GO" id="GO:0016020">
    <property type="term" value="C:membrane"/>
    <property type="evidence" value="ECO:0007669"/>
    <property type="project" value="UniProtKB-SubCell"/>
</dbReference>
<feature type="transmembrane region" description="Helical" evidence="8">
    <location>
        <begin position="340"/>
        <end position="362"/>
    </location>
</feature>
<comment type="similarity">
    <text evidence="2">Belongs to the monovalent cation:proton antiporter 2 (CPA2) transporter (TC 2.A.37) family.</text>
</comment>
<evidence type="ECO:0000256" key="3">
    <source>
        <dbReference type="ARBA" id="ARBA00022448"/>
    </source>
</evidence>
<evidence type="ECO:0000313" key="10">
    <source>
        <dbReference type="EMBL" id="RVU20210.1"/>
    </source>
</evidence>
<dbReference type="InterPro" id="IPR036291">
    <property type="entry name" value="NAD(P)-bd_dom_sf"/>
</dbReference>
<evidence type="ECO:0000259" key="9">
    <source>
        <dbReference type="PROSITE" id="PS51201"/>
    </source>
</evidence>
<dbReference type="SUPFAM" id="SSF51735">
    <property type="entry name" value="NAD(P)-binding Rossmann-fold domains"/>
    <property type="match status" value="1"/>
</dbReference>
<dbReference type="PANTHER" id="PTHR42751">
    <property type="entry name" value="SODIUM/HYDROGEN EXCHANGER FAMILY/TRKA DOMAIN PROTEIN"/>
    <property type="match status" value="1"/>
</dbReference>
<keyword evidence="11" id="KW-1185">Reference proteome</keyword>
<dbReference type="EMBL" id="SACP01000004">
    <property type="protein sequence ID" value="RVU20210.1"/>
    <property type="molecule type" value="Genomic_DNA"/>
</dbReference>
<feature type="transmembrane region" description="Helical" evidence="8">
    <location>
        <begin position="286"/>
        <end position="305"/>
    </location>
</feature>
<keyword evidence="4 8" id="KW-0812">Transmembrane</keyword>
<proteinExistence type="inferred from homology"/>
<reference evidence="10 11" key="1">
    <citation type="submission" date="2019-01" db="EMBL/GenBank/DDBJ databases">
        <authorList>
            <person name="Chen W.-M."/>
        </authorList>
    </citation>
    <scope>NUCLEOTIDE SEQUENCE [LARGE SCALE GENOMIC DNA]</scope>
    <source>
        <strain evidence="10 11">TER-1</strain>
    </source>
</reference>
<dbReference type="NCBIfam" id="NF007950">
    <property type="entry name" value="PRK10669.1"/>
    <property type="match status" value="1"/>
</dbReference>
<feature type="compositionally biased region" description="Basic and acidic residues" evidence="7">
    <location>
        <begin position="598"/>
        <end position="609"/>
    </location>
</feature>
<dbReference type="Gene3D" id="1.20.1530.20">
    <property type="match status" value="1"/>
</dbReference>
<dbReference type="GO" id="GO:0006813">
    <property type="term" value="P:potassium ion transport"/>
    <property type="evidence" value="ECO:0007669"/>
    <property type="project" value="InterPro"/>
</dbReference>
<evidence type="ECO:0000256" key="8">
    <source>
        <dbReference type="SAM" id="Phobius"/>
    </source>
</evidence>
<feature type="transmembrane region" description="Helical" evidence="8">
    <location>
        <begin position="148"/>
        <end position="171"/>
    </location>
</feature>
<gene>
    <name evidence="10" type="ORF">EOE48_06275</name>
</gene>
<keyword evidence="3" id="KW-0813">Transport</keyword>
<keyword evidence="5 8" id="KW-1133">Transmembrane helix</keyword>
<comment type="caution">
    <text evidence="10">The sequence shown here is derived from an EMBL/GenBank/DDBJ whole genome shotgun (WGS) entry which is preliminary data.</text>
</comment>
<feature type="transmembrane region" description="Helical" evidence="8">
    <location>
        <begin position="6"/>
        <end position="26"/>
    </location>
</feature>
<feature type="transmembrane region" description="Helical" evidence="8">
    <location>
        <begin position="191"/>
        <end position="211"/>
    </location>
</feature>
<dbReference type="Proteomes" id="UP000286997">
    <property type="component" value="Unassembled WGS sequence"/>
</dbReference>
<dbReference type="GO" id="GO:0015297">
    <property type="term" value="F:antiporter activity"/>
    <property type="evidence" value="ECO:0007669"/>
    <property type="project" value="InterPro"/>
</dbReference>
<feature type="domain" description="RCK N-terminal" evidence="9">
    <location>
        <begin position="429"/>
        <end position="546"/>
    </location>
</feature>
<evidence type="ECO:0000256" key="2">
    <source>
        <dbReference type="ARBA" id="ARBA00005551"/>
    </source>
</evidence>
<keyword evidence="6 8" id="KW-0472">Membrane</keyword>